<evidence type="ECO:0000313" key="2">
    <source>
        <dbReference type="EMBL" id="MDI9875124.1"/>
    </source>
</evidence>
<feature type="signal peptide" evidence="1">
    <location>
        <begin position="1"/>
        <end position="22"/>
    </location>
</feature>
<keyword evidence="1" id="KW-0732">Signal</keyword>
<dbReference type="Proteomes" id="UP001225761">
    <property type="component" value="Unassembled WGS sequence"/>
</dbReference>
<dbReference type="RefSeq" id="WP_283381873.1">
    <property type="nucleotide sequence ID" value="NZ_JASHIE010000007.1"/>
</dbReference>
<keyword evidence="3" id="KW-1185">Reference proteome</keyword>
<reference evidence="2 3" key="1">
    <citation type="submission" date="2023-05" db="EMBL/GenBank/DDBJ databases">
        <title>Novel species of genus Flectobacillus isolated from stream in China.</title>
        <authorList>
            <person name="Lu H."/>
        </authorList>
    </citation>
    <scope>NUCLEOTIDE SEQUENCE [LARGE SCALE GENOMIC DNA]</scope>
    <source>
        <strain evidence="2 3">LFS242W</strain>
    </source>
</reference>
<gene>
    <name evidence="2" type="ORF">QM481_11350</name>
</gene>
<proteinExistence type="predicted"/>
<dbReference type="EMBL" id="JASHIE010000007">
    <property type="protein sequence ID" value="MDI9875124.1"/>
    <property type="molecule type" value="Genomic_DNA"/>
</dbReference>
<feature type="chain" id="PRO_5045448304" evidence="1">
    <location>
        <begin position="23"/>
        <end position="650"/>
    </location>
</feature>
<evidence type="ECO:0000256" key="1">
    <source>
        <dbReference type="SAM" id="SignalP"/>
    </source>
</evidence>
<dbReference type="PROSITE" id="PS51257">
    <property type="entry name" value="PROKAR_LIPOPROTEIN"/>
    <property type="match status" value="1"/>
</dbReference>
<comment type="caution">
    <text evidence="2">The sequence shown here is derived from an EMBL/GenBank/DDBJ whole genome shotgun (WGS) entry which is preliminary data.</text>
</comment>
<protein>
    <submittedName>
        <fullName evidence="2">Uncharacterized protein</fullName>
    </submittedName>
</protein>
<name>A0ABT6Z395_9BACT</name>
<evidence type="ECO:0000313" key="3">
    <source>
        <dbReference type="Proteomes" id="UP001225761"/>
    </source>
</evidence>
<accession>A0ABT6Z395</accession>
<sequence>MKARAILLLIGLLVANTNRIMAQTTVPLAGACTDCAAVITAFNNCSVASAGTLKAGTMVGTGVTQTIQLTVGKVGKYSLSTTNNGVTFAASGTFTALGLQTVVLTASGYTVSGGTTTFTLSSKSQSCTFDRTVGGPTTVITGPCPSNLKFWKTDSYNNRYAISTDSVLYAMPYVLYGKNNVTSTNGTYRPESMIISPTRVQNVPKMVAVSDRYAVGVDGYIYFLVEGAGSVMDPRNASFHPDLTYPYSYVGDMNIYNPTMMILKYPLPPTGTKWVDISIGNSGTNYGLTDNGDVYLLRGSAYANGAQHLVKFPVPLGTDAATFKYTKIQTPIATFRLVLMGNDGNYYSMATTPSNIYSGYTYGWGPAELTAPSSDFATMVSLGGYNYILAPTSSSQIRKMLYPAGTVLADGSDMFTVDGKIFALGTLAEAIGSMWGAVPITTQSMVYFKYPLKDGDYSYNRPDIRIRDNRYWDCTTPREVALPAGATKFVSAQLITGMASISDGVTLGTGLGSKALIALTDNGSYGLHPQKINNYWPESQLTNMALAGVTTAAGSNIYYPKYVPSLPAFSAYHIPRNSYGLGLDGTYYTFVQSVGDIGGVTYSPMARYQEQVQYIGGTNGFYDVSDRPGVNIYSLLLNGNCDYNNPHPEP</sequence>
<organism evidence="2 3">
    <name type="scientific">Flectobacillus rivi</name>
    <dbReference type="NCBI Taxonomy" id="2984209"/>
    <lineage>
        <taxon>Bacteria</taxon>
        <taxon>Pseudomonadati</taxon>
        <taxon>Bacteroidota</taxon>
        <taxon>Cytophagia</taxon>
        <taxon>Cytophagales</taxon>
        <taxon>Flectobacillaceae</taxon>
        <taxon>Flectobacillus</taxon>
    </lineage>
</organism>